<dbReference type="AlphaFoldDB" id="I5C502"/>
<comment type="caution">
    <text evidence="1">The sequence shown here is derived from an EMBL/GenBank/DDBJ whole genome shotgun (WGS) entry which is preliminary data.</text>
</comment>
<reference evidence="1 2" key="1">
    <citation type="submission" date="2012-05" db="EMBL/GenBank/DDBJ databases">
        <title>Genome sequence of Nitritalea halalkaliphila LW7.</title>
        <authorList>
            <person name="Jangir P.K."/>
            <person name="Singh A."/>
            <person name="Shivaji S."/>
            <person name="Sharma R."/>
        </authorList>
    </citation>
    <scope>NUCLEOTIDE SEQUENCE [LARGE SCALE GENOMIC DNA]</scope>
    <source>
        <strain evidence="1 2">LW7</strain>
    </source>
</reference>
<sequence length="150" mass="16767">MIKKGLLAFGVGLLCLACNQNRHFEIHQGLPAGRWLAGDTLRYSPGVDILPGTLWLSPRYTSEYPYRNLYVRYLLLDSAGQVIEENLHNLALFHPQTGEPLGTGFGKSFSLSDSVQINSEGGKELLLLQYMRREDLSGVEGFGIRQNKKN</sequence>
<dbReference type="RefSeq" id="WP_009054555.1">
    <property type="nucleotide sequence ID" value="NZ_AJYA01000017.1"/>
</dbReference>
<dbReference type="Pfam" id="PF14109">
    <property type="entry name" value="GldH_lipo"/>
    <property type="match status" value="1"/>
</dbReference>
<accession>I5C502</accession>
<evidence type="ECO:0000313" key="1">
    <source>
        <dbReference type="EMBL" id="EIM76904.1"/>
    </source>
</evidence>
<dbReference type="InterPro" id="IPR020018">
    <property type="entry name" value="Motility-assoc_lipoprot_GldH"/>
</dbReference>
<dbReference type="Proteomes" id="UP000005551">
    <property type="component" value="Unassembled WGS sequence"/>
</dbReference>
<gene>
    <name evidence="1" type="ORF">A3SI_08181</name>
</gene>
<evidence type="ECO:0000313" key="2">
    <source>
        <dbReference type="Proteomes" id="UP000005551"/>
    </source>
</evidence>
<name>I5C502_9BACT</name>
<keyword evidence="2" id="KW-1185">Reference proteome</keyword>
<keyword evidence="1" id="KW-0449">Lipoprotein</keyword>
<dbReference type="STRING" id="1189621.A3SI_08181"/>
<proteinExistence type="predicted"/>
<organism evidence="1 2">
    <name type="scientific">Nitritalea halalkaliphila LW7</name>
    <dbReference type="NCBI Taxonomy" id="1189621"/>
    <lineage>
        <taxon>Bacteria</taxon>
        <taxon>Pseudomonadati</taxon>
        <taxon>Bacteroidota</taxon>
        <taxon>Cytophagia</taxon>
        <taxon>Cytophagales</taxon>
        <taxon>Cyclobacteriaceae</taxon>
        <taxon>Nitritalea</taxon>
    </lineage>
</organism>
<dbReference type="OrthoDB" id="982482at2"/>
<dbReference type="EMBL" id="AJYA01000017">
    <property type="protein sequence ID" value="EIM76904.1"/>
    <property type="molecule type" value="Genomic_DNA"/>
</dbReference>
<protein>
    <submittedName>
        <fullName evidence="1">Gliding motility-associated lipoprotein GldH</fullName>
    </submittedName>
</protein>